<dbReference type="InterPro" id="IPR025669">
    <property type="entry name" value="AAA_dom"/>
</dbReference>
<dbReference type="EMBL" id="MHQL01000048">
    <property type="protein sequence ID" value="OHA02038.1"/>
    <property type="molecule type" value="Genomic_DNA"/>
</dbReference>
<dbReference type="FunFam" id="3.40.50.300:FF:000285">
    <property type="entry name" value="Sporulation initiation inhibitor Soj"/>
    <property type="match status" value="1"/>
</dbReference>
<dbReference type="PANTHER" id="PTHR13696:SF52">
    <property type="entry name" value="PARA FAMILY PROTEIN CT_582"/>
    <property type="match status" value="1"/>
</dbReference>
<feature type="domain" description="AAA" evidence="1">
    <location>
        <begin position="3"/>
        <end position="177"/>
    </location>
</feature>
<dbReference type="Pfam" id="PF13614">
    <property type="entry name" value="AAA_31"/>
    <property type="match status" value="1"/>
</dbReference>
<dbReference type="InterPro" id="IPR050678">
    <property type="entry name" value="DNA_Partitioning_ATPase"/>
</dbReference>
<dbReference type="AlphaFoldDB" id="A0A1G2KRH4"/>
<dbReference type="PANTHER" id="PTHR13696">
    <property type="entry name" value="P-LOOP CONTAINING NUCLEOSIDE TRIPHOSPHATE HYDROLASE"/>
    <property type="match status" value="1"/>
</dbReference>
<gene>
    <name evidence="2" type="ORF">A3C16_05790</name>
</gene>
<name>A0A1G2KRH4_9BACT</name>
<dbReference type="SUPFAM" id="SSF52540">
    <property type="entry name" value="P-loop containing nucleoside triphosphate hydrolases"/>
    <property type="match status" value="1"/>
</dbReference>
<organism evidence="2 3">
    <name type="scientific">Candidatus Sungbacteria bacterium RIFCSPHIGHO2_02_FULL_51_29</name>
    <dbReference type="NCBI Taxonomy" id="1802273"/>
    <lineage>
        <taxon>Bacteria</taxon>
        <taxon>Candidatus Sungiibacteriota</taxon>
    </lineage>
</organism>
<evidence type="ECO:0000313" key="3">
    <source>
        <dbReference type="Proteomes" id="UP000177811"/>
    </source>
</evidence>
<comment type="caution">
    <text evidence="2">The sequence shown here is derived from an EMBL/GenBank/DDBJ whole genome shotgun (WGS) entry which is preliminary data.</text>
</comment>
<dbReference type="CDD" id="cd02042">
    <property type="entry name" value="ParAB_family"/>
    <property type="match status" value="1"/>
</dbReference>
<reference evidence="2 3" key="1">
    <citation type="journal article" date="2016" name="Nat. Commun.">
        <title>Thousands of microbial genomes shed light on interconnected biogeochemical processes in an aquifer system.</title>
        <authorList>
            <person name="Anantharaman K."/>
            <person name="Brown C.T."/>
            <person name="Hug L.A."/>
            <person name="Sharon I."/>
            <person name="Castelle C.J."/>
            <person name="Probst A.J."/>
            <person name="Thomas B.C."/>
            <person name="Singh A."/>
            <person name="Wilkins M.J."/>
            <person name="Karaoz U."/>
            <person name="Brodie E.L."/>
            <person name="Williams K.H."/>
            <person name="Hubbard S.S."/>
            <person name="Banfield J.F."/>
        </authorList>
    </citation>
    <scope>NUCLEOTIDE SEQUENCE [LARGE SCALE GENOMIC DNA]</scope>
</reference>
<accession>A0A1G2KRH4</accession>
<dbReference type="Gene3D" id="3.40.50.300">
    <property type="entry name" value="P-loop containing nucleotide triphosphate hydrolases"/>
    <property type="match status" value="1"/>
</dbReference>
<sequence>MVRIISFFNQKGGVGKTTSAVNTGAYLRAFGKKVLIVDIDPQANATSGIGVNPRKVERSTYDVLMGRSAVRDAIRKTRTGGIDVLPATADLAGAAIELVAERGREFKLREALRAVTDDYDYIIIDSPPSLGLLTLNALTASHHIIIPVQCEYYSLEGLAQLMQTIEMINKNLRADVSVLGALLTMFDRKSRLNRAVENEIRWKFPGYVFEAVIPRNIGLAEAPSHGKTIFHYDPYSHGAKAYRKLAQEIIKLEGIKKAFIA</sequence>
<dbReference type="PIRSF" id="PIRSF009320">
    <property type="entry name" value="Nuc_binding_HP_1000"/>
    <property type="match status" value="1"/>
</dbReference>
<protein>
    <recommendedName>
        <fullName evidence="1">AAA domain-containing protein</fullName>
    </recommendedName>
</protein>
<proteinExistence type="predicted"/>
<evidence type="ECO:0000259" key="1">
    <source>
        <dbReference type="Pfam" id="PF13614"/>
    </source>
</evidence>
<dbReference type="InterPro" id="IPR027417">
    <property type="entry name" value="P-loop_NTPase"/>
</dbReference>
<dbReference type="Proteomes" id="UP000177811">
    <property type="component" value="Unassembled WGS sequence"/>
</dbReference>
<evidence type="ECO:0000313" key="2">
    <source>
        <dbReference type="EMBL" id="OHA02038.1"/>
    </source>
</evidence>